<accession>H0HY73</accession>
<dbReference type="AlphaFoldDB" id="H0HY73"/>
<dbReference type="Proteomes" id="UP000003250">
    <property type="component" value="Unassembled WGS sequence"/>
</dbReference>
<organism evidence="1 2">
    <name type="scientific">Mesorhizobium alhagi CCNWXJ12-2</name>
    <dbReference type="NCBI Taxonomy" id="1107882"/>
    <lineage>
        <taxon>Bacteria</taxon>
        <taxon>Pseudomonadati</taxon>
        <taxon>Pseudomonadota</taxon>
        <taxon>Alphaproteobacteria</taxon>
        <taxon>Hyphomicrobiales</taxon>
        <taxon>Phyllobacteriaceae</taxon>
        <taxon>Allomesorhizobium</taxon>
    </lineage>
</organism>
<evidence type="ECO:0000313" key="1">
    <source>
        <dbReference type="EMBL" id="EHK54355.1"/>
    </source>
</evidence>
<evidence type="ECO:0000313" key="2">
    <source>
        <dbReference type="Proteomes" id="UP000003250"/>
    </source>
</evidence>
<gene>
    <name evidence="1" type="ORF">MAXJ12_25758</name>
</gene>
<dbReference type="EMBL" id="AHAM01000215">
    <property type="protein sequence ID" value="EHK54355.1"/>
    <property type="molecule type" value="Genomic_DNA"/>
</dbReference>
<name>H0HY73_9HYPH</name>
<sequence>MTKSMAWLQANAPGFNHLAKDEQAAITDFALLWSLFESRVLNTQGNVKAICDAVEAWQNAGMLDADAFDAELAYFRQRYYANGAFTYHFDHLHFRNPDREALVRAVIDRSDNDACSRVAAVLIIVFRYRNNLFHGVKWQYKLQGQLGNFSAANDVLMKVLERHGALADG</sequence>
<protein>
    <submittedName>
        <fullName evidence="1">Uncharacterized protein</fullName>
    </submittedName>
</protein>
<dbReference type="PATRIC" id="fig|1107882.3.peg.4997"/>
<keyword evidence="2" id="KW-1185">Reference proteome</keyword>
<reference evidence="1 2" key="1">
    <citation type="journal article" date="2012" name="J. Bacteriol.">
        <title>Draft Genome Sequence of Mesorhizobium alhagi CCNWXJ12-2T, a Novel Salt-Resistant Species Isolated from the Desert of Northwestern China.</title>
        <authorList>
            <person name="Zhou M."/>
            <person name="Chen W."/>
            <person name="Chen H."/>
            <person name="Wei G."/>
        </authorList>
    </citation>
    <scope>NUCLEOTIDE SEQUENCE [LARGE SCALE GENOMIC DNA]</scope>
    <source>
        <strain evidence="1 2">CCNWXJ12-2</strain>
    </source>
</reference>
<proteinExistence type="predicted"/>